<evidence type="ECO:0000313" key="7">
    <source>
        <dbReference type="Proteomes" id="UP000297736"/>
    </source>
</evidence>
<keyword evidence="4" id="KW-0732">Signal</keyword>
<protein>
    <submittedName>
        <fullName evidence="6">Iron-siderophore ABC transporter substrate-binding protein</fullName>
    </submittedName>
</protein>
<comment type="similarity">
    <text evidence="2">Belongs to the bacterial solute-binding protein 8 family.</text>
</comment>
<reference evidence="6 7" key="1">
    <citation type="submission" date="2018-10" db="EMBL/GenBank/DDBJ databases">
        <title>Brevibacterium genomes from Austrain hard cheese rinds.</title>
        <authorList>
            <person name="Anast J.M."/>
            <person name="Dzieciol M."/>
            <person name="Schultz D.L."/>
            <person name="Mann E."/>
            <person name="Wagner M."/>
            <person name="Schmitz-Esser S."/>
        </authorList>
    </citation>
    <scope>NUCLEOTIDE SEQUENCE [LARGE SCALE GENOMIC DNA]</scope>
    <source>
        <strain evidence="6 7">L261</strain>
    </source>
</reference>
<dbReference type="Proteomes" id="UP000297736">
    <property type="component" value="Unassembled WGS sequence"/>
</dbReference>
<evidence type="ECO:0000259" key="5">
    <source>
        <dbReference type="PROSITE" id="PS50983"/>
    </source>
</evidence>
<dbReference type="GO" id="GO:1901678">
    <property type="term" value="P:iron coordination entity transport"/>
    <property type="evidence" value="ECO:0007669"/>
    <property type="project" value="UniProtKB-ARBA"/>
</dbReference>
<dbReference type="Pfam" id="PF01497">
    <property type="entry name" value="Peripla_BP_2"/>
    <property type="match status" value="1"/>
</dbReference>
<dbReference type="Gene3D" id="3.40.50.1980">
    <property type="entry name" value="Nitrogenase molybdenum iron protein domain"/>
    <property type="match status" value="2"/>
</dbReference>
<dbReference type="PROSITE" id="PS50983">
    <property type="entry name" value="FE_B12_PBP"/>
    <property type="match status" value="1"/>
</dbReference>
<dbReference type="InterPro" id="IPR002491">
    <property type="entry name" value="ABC_transptr_periplasmic_BD"/>
</dbReference>
<dbReference type="AlphaFoldDB" id="A0A4Z0KIH0"/>
<gene>
    <name evidence="6" type="ORF">EB834_15155</name>
</gene>
<evidence type="ECO:0000256" key="1">
    <source>
        <dbReference type="ARBA" id="ARBA00004196"/>
    </source>
</evidence>
<organism evidence="6 7">
    <name type="scientific">Brevibacterium aurantiacum</name>
    <dbReference type="NCBI Taxonomy" id="273384"/>
    <lineage>
        <taxon>Bacteria</taxon>
        <taxon>Bacillati</taxon>
        <taxon>Actinomycetota</taxon>
        <taxon>Actinomycetes</taxon>
        <taxon>Micrococcales</taxon>
        <taxon>Brevibacteriaceae</taxon>
        <taxon>Brevibacterium</taxon>
    </lineage>
</organism>
<dbReference type="SUPFAM" id="SSF53807">
    <property type="entry name" value="Helical backbone' metal receptor"/>
    <property type="match status" value="1"/>
</dbReference>
<proteinExistence type="inferred from homology"/>
<dbReference type="GO" id="GO:0030288">
    <property type="term" value="C:outer membrane-bounded periplasmic space"/>
    <property type="evidence" value="ECO:0007669"/>
    <property type="project" value="TreeGrafter"/>
</dbReference>
<dbReference type="InterPro" id="IPR051313">
    <property type="entry name" value="Bact_iron-sidero_bind"/>
</dbReference>
<evidence type="ECO:0000256" key="2">
    <source>
        <dbReference type="ARBA" id="ARBA00008814"/>
    </source>
</evidence>
<comment type="subcellular location">
    <subcellularLocation>
        <location evidence="1">Cell envelope</location>
    </subcellularLocation>
</comment>
<accession>A0A4Z0KIH0</accession>
<evidence type="ECO:0000256" key="4">
    <source>
        <dbReference type="ARBA" id="ARBA00022729"/>
    </source>
</evidence>
<sequence>MQLSMHQSKCPKHRVPVHQISNDLTRRSLIAAGIGTLALGASACAPADDRNSGGSRARTIEHAFGTTKVPNDPQRVVALGYTDVEVLLSMGVVPIGFTDFFGTGLNEWARPLVGEKSPESWELTGGVPLEKIIELEPDLVIASDALDRPNYDRLNAAVPTVGPFKKNAAFGTPWRDHTRRTAKAVDRVARGEIVITDLEERYAEVKAKHFEFLDKTVTYSWPIEPDYYVYGASDPRVQVFLELGFALTESVQRLDRKESKASEAGIALSAERLDLLDADLIVAQNYGTERQKAERRSLLDTIPAVKAGNLLWLPERVSDGLAFGTSLSTSAILDDLVKAISKTLK</sequence>
<dbReference type="PANTHER" id="PTHR30532">
    <property type="entry name" value="IRON III DICITRATE-BINDING PERIPLASMIC PROTEIN"/>
    <property type="match status" value="1"/>
</dbReference>
<dbReference type="PANTHER" id="PTHR30532:SF24">
    <property type="entry name" value="FERRIC ENTEROBACTIN-BINDING PERIPLASMIC PROTEIN FEPB"/>
    <property type="match status" value="1"/>
</dbReference>
<comment type="caution">
    <text evidence="6">The sequence shown here is derived from an EMBL/GenBank/DDBJ whole genome shotgun (WGS) entry which is preliminary data.</text>
</comment>
<dbReference type="CDD" id="cd01146">
    <property type="entry name" value="FhuD"/>
    <property type="match status" value="1"/>
</dbReference>
<feature type="domain" description="Fe/B12 periplasmic-binding" evidence="5">
    <location>
        <begin position="75"/>
        <end position="344"/>
    </location>
</feature>
<name>A0A4Z0KIH0_BREAU</name>
<evidence type="ECO:0000313" key="6">
    <source>
        <dbReference type="EMBL" id="TGD37639.1"/>
    </source>
</evidence>
<dbReference type="EMBL" id="RHFF01000015">
    <property type="protein sequence ID" value="TGD37639.1"/>
    <property type="molecule type" value="Genomic_DNA"/>
</dbReference>
<keyword evidence="3" id="KW-0813">Transport</keyword>
<evidence type="ECO:0000256" key="3">
    <source>
        <dbReference type="ARBA" id="ARBA00022448"/>
    </source>
</evidence>